<dbReference type="CDD" id="cd01392">
    <property type="entry name" value="HTH_LacI"/>
    <property type="match status" value="1"/>
</dbReference>
<keyword evidence="3" id="KW-0804">Transcription</keyword>
<dbReference type="InterPro" id="IPR046335">
    <property type="entry name" value="LacI/GalR-like_sensor"/>
</dbReference>
<feature type="domain" description="HTH lacI-type" evidence="5">
    <location>
        <begin position="18"/>
        <end position="72"/>
    </location>
</feature>
<organism evidence="7 8">
    <name type="scientific">Pseudoduganella namucuonensis</name>
    <dbReference type="NCBI Taxonomy" id="1035707"/>
    <lineage>
        <taxon>Bacteria</taxon>
        <taxon>Pseudomonadati</taxon>
        <taxon>Pseudomonadota</taxon>
        <taxon>Betaproteobacteria</taxon>
        <taxon>Burkholderiales</taxon>
        <taxon>Oxalobacteraceae</taxon>
        <taxon>Telluria group</taxon>
        <taxon>Pseudoduganella</taxon>
    </lineage>
</organism>
<evidence type="ECO:0000313" key="8">
    <source>
        <dbReference type="Proteomes" id="UP000199391"/>
    </source>
</evidence>
<dbReference type="InterPro" id="IPR001387">
    <property type="entry name" value="Cro/C1-type_HTH"/>
</dbReference>
<keyword evidence="8" id="KW-1185">Reference proteome</keyword>
<evidence type="ECO:0000256" key="4">
    <source>
        <dbReference type="SAM" id="MobiDB-lite"/>
    </source>
</evidence>
<dbReference type="AlphaFoldDB" id="A0A1I7M101"/>
<dbReference type="Pfam" id="PF13377">
    <property type="entry name" value="Peripla_BP_3"/>
    <property type="match status" value="1"/>
</dbReference>
<accession>A0A1I7M101</accession>
<evidence type="ECO:0000313" key="7">
    <source>
        <dbReference type="EMBL" id="SFV15618.1"/>
    </source>
</evidence>
<name>A0A1I7M101_9BURK</name>
<evidence type="ECO:0000259" key="6">
    <source>
        <dbReference type="PROSITE" id="PS50943"/>
    </source>
</evidence>
<dbReference type="PROSITE" id="PS50932">
    <property type="entry name" value="HTH_LACI_2"/>
    <property type="match status" value="1"/>
</dbReference>
<dbReference type="Gene3D" id="3.40.50.2300">
    <property type="match status" value="2"/>
</dbReference>
<dbReference type="InterPro" id="IPR010982">
    <property type="entry name" value="Lambda_DNA-bd_dom_sf"/>
</dbReference>
<feature type="region of interest" description="Disordered" evidence="4">
    <location>
        <begin position="1"/>
        <end position="20"/>
    </location>
</feature>
<dbReference type="Proteomes" id="UP000199391">
    <property type="component" value="Unassembled WGS sequence"/>
</dbReference>
<protein>
    <submittedName>
        <fullName evidence="7">LacI family transcriptional regulator</fullName>
    </submittedName>
</protein>
<gene>
    <name evidence="7" type="ORF">SAMN05216552_10479</name>
</gene>
<dbReference type="InterPro" id="IPR000843">
    <property type="entry name" value="HTH_LacI"/>
</dbReference>
<dbReference type="InterPro" id="IPR028082">
    <property type="entry name" value="Peripla_BP_I"/>
</dbReference>
<dbReference type="SUPFAM" id="SSF53822">
    <property type="entry name" value="Periplasmic binding protein-like I"/>
    <property type="match status" value="1"/>
</dbReference>
<dbReference type="EMBL" id="FPBO01000047">
    <property type="protein sequence ID" value="SFV15618.1"/>
    <property type="molecule type" value="Genomic_DNA"/>
</dbReference>
<dbReference type="PANTHER" id="PTHR30146:SF153">
    <property type="entry name" value="LACTOSE OPERON REPRESSOR"/>
    <property type="match status" value="1"/>
</dbReference>
<dbReference type="GO" id="GO:0000976">
    <property type="term" value="F:transcription cis-regulatory region binding"/>
    <property type="evidence" value="ECO:0007669"/>
    <property type="project" value="TreeGrafter"/>
</dbReference>
<dbReference type="SMART" id="SM00354">
    <property type="entry name" value="HTH_LACI"/>
    <property type="match status" value="1"/>
</dbReference>
<evidence type="ECO:0000256" key="3">
    <source>
        <dbReference type="ARBA" id="ARBA00023163"/>
    </source>
</evidence>
<dbReference type="PROSITE" id="PS00356">
    <property type="entry name" value="HTH_LACI_1"/>
    <property type="match status" value="1"/>
</dbReference>
<dbReference type="RefSeq" id="WP_218164972.1">
    <property type="nucleotide sequence ID" value="NZ_FPBO01000047.1"/>
</dbReference>
<keyword evidence="1" id="KW-0805">Transcription regulation</keyword>
<dbReference type="CDD" id="cd01545">
    <property type="entry name" value="PBP1_SalR"/>
    <property type="match status" value="1"/>
</dbReference>
<keyword evidence="2" id="KW-0238">DNA-binding</keyword>
<feature type="domain" description="HTH cro/C1-type" evidence="6">
    <location>
        <begin position="19"/>
        <end position="62"/>
    </location>
</feature>
<evidence type="ECO:0000256" key="1">
    <source>
        <dbReference type="ARBA" id="ARBA00023015"/>
    </source>
</evidence>
<dbReference type="GO" id="GO:0003700">
    <property type="term" value="F:DNA-binding transcription factor activity"/>
    <property type="evidence" value="ECO:0007669"/>
    <property type="project" value="TreeGrafter"/>
</dbReference>
<dbReference type="PANTHER" id="PTHR30146">
    <property type="entry name" value="LACI-RELATED TRANSCRIPTIONAL REPRESSOR"/>
    <property type="match status" value="1"/>
</dbReference>
<dbReference type="STRING" id="1035707.SAMN05216552_10479"/>
<evidence type="ECO:0000256" key="2">
    <source>
        <dbReference type="ARBA" id="ARBA00023125"/>
    </source>
</evidence>
<evidence type="ECO:0000259" key="5">
    <source>
        <dbReference type="PROSITE" id="PS50932"/>
    </source>
</evidence>
<proteinExistence type="predicted"/>
<dbReference type="Gene3D" id="1.10.260.40">
    <property type="entry name" value="lambda repressor-like DNA-binding domains"/>
    <property type="match status" value="1"/>
</dbReference>
<reference evidence="8" key="1">
    <citation type="submission" date="2016-10" db="EMBL/GenBank/DDBJ databases">
        <authorList>
            <person name="Varghese N."/>
            <person name="Submissions S."/>
        </authorList>
    </citation>
    <scope>NUCLEOTIDE SEQUENCE [LARGE SCALE GENOMIC DNA]</scope>
    <source>
        <strain evidence="8">CGMCC 1.11014</strain>
    </source>
</reference>
<sequence length="366" mass="38654">MSTSQVEASPMGDTRGAPSMADVAKLAGVSPMTVSRVLNGRDTVRPSTRKKVAEAIAALNYAPNQEARTLTGAKPIQVGFLYSKPSGGYLAEFLLGLLAQASLDNVQLLVECCHLGQPAEEQTRRLIAQGLDGIILPAPLCDDAAIVDRIVAAGVPLVVVASGKPDSRLSAVSIDDRRAAYDMTRHLMELGHERIGFITGHPNQSVTAPRLAGYQDALREGGVEPAAELVAPGLFNYRSGLDAAEALLGLAQRPTAIFASNDDMAAATVAVAHKLGIDVPGDLTVAGFDDTALATTIWPALTTVRQPIGEMAAAAVQCLVRRVQAERSRQAGQVEHIVIDFSLIRRQSDAAPRVRPPSRPPSQVQL</sequence>
<dbReference type="SUPFAM" id="SSF47413">
    <property type="entry name" value="lambda repressor-like DNA-binding domains"/>
    <property type="match status" value="1"/>
</dbReference>
<dbReference type="Pfam" id="PF00356">
    <property type="entry name" value="LacI"/>
    <property type="match status" value="1"/>
</dbReference>
<dbReference type="PROSITE" id="PS50943">
    <property type="entry name" value="HTH_CROC1"/>
    <property type="match status" value="1"/>
</dbReference>